<proteinExistence type="predicted"/>
<dbReference type="GO" id="GO:0016887">
    <property type="term" value="F:ATP hydrolysis activity"/>
    <property type="evidence" value="ECO:0007669"/>
    <property type="project" value="InterPro"/>
</dbReference>
<dbReference type="RefSeq" id="WP_079570071.1">
    <property type="nucleotide sequence ID" value="NZ_FUZQ01000001.1"/>
</dbReference>
<evidence type="ECO:0000256" key="4">
    <source>
        <dbReference type="ARBA" id="ARBA00022840"/>
    </source>
</evidence>
<dbReference type="SMART" id="SM00382">
    <property type="entry name" value="AAA"/>
    <property type="match status" value="1"/>
</dbReference>
<reference evidence="10 11" key="1">
    <citation type="submission" date="2017-02" db="EMBL/GenBank/DDBJ databases">
        <authorList>
            <person name="Peterson S.W."/>
        </authorList>
    </citation>
    <scope>NUCLEOTIDE SEQUENCE [LARGE SCALE GENOMIC DNA]</scope>
    <source>
        <strain evidence="10 11">DSM 21481</strain>
    </source>
</reference>
<dbReference type="PROSITE" id="PS50929">
    <property type="entry name" value="ABC_TM1F"/>
    <property type="match status" value="1"/>
</dbReference>
<dbReference type="InterPro" id="IPR003439">
    <property type="entry name" value="ABC_transporter-like_ATP-bd"/>
</dbReference>
<evidence type="ECO:0000256" key="3">
    <source>
        <dbReference type="ARBA" id="ARBA00022741"/>
    </source>
</evidence>
<evidence type="ECO:0000259" key="9">
    <source>
        <dbReference type="PROSITE" id="PS50929"/>
    </source>
</evidence>
<dbReference type="GO" id="GO:0005886">
    <property type="term" value="C:plasma membrane"/>
    <property type="evidence" value="ECO:0007669"/>
    <property type="project" value="UniProtKB-SubCell"/>
</dbReference>
<evidence type="ECO:0000256" key="5">
    <source>
        <dbReference type="ARBA" id="ARBA00022989"/>
    </source>
</evidence>
<dbReference type="InterPro" id="IPR003593">
    <property type="entry name" value="AAA+_ATPase"/>
</dbReference>
<dbReference type="STRING" id="526729.SAMN04324258_0320"/>
<dbReference type="GO" id="GO:0140359">
    <property type="term" value="F:ABC-type transporter activity"/>
    <property type="evidence" value="ECO:0007669"/>
    <property type="project" value="InterPro"/>
</dbReference>
<feature type="domain" description="ABC transmembrane type-1" evidence="9">
    <location>
        <begin position="33"/>
        <end position="314"/>
    </location>
</feature>
<keyword evidence="5 7" id="KW-1133">Transmembrane helix</keyword>
<dbReference type="Pfam" id="PF00005">
    <property type="entry name" value="ABC_tran"/>
    <property type="match status" value="1"/>
</dbReference>
<name>A0A1T5ICK7_9MICO</name>
<evidence type="ECO:0000256" key="6">
    <source>
        <dbReference type="ARBA" id="ARBA00023136"/>
    </source>
</evidence>
<feature type="transmembrane region" description="Helical" evidence="7">
    <location>
        <begin position="173"/>
        <end position="190"/>
    </location>
</feature>
<feature type="transmembrane region" description="Helical" evidence="7">
    <location>
        <begin position="290"/>
        <end position="309"/>
    </location>
</feature>
<dbReference type="Gene3D" id="1.20.1560.10">
    <property type="entry name" value="ABC transporter type 1, transmembrane domain"/>
    <property type="match status" value="1"/>
</dbReference>
<feature type="transmembrane region" description="Helical" evidence="7">
    <location>
        <begin position="28"/>
        <end position="51"/>
    </location>
</feature>
<sequence>MRTRRGLERQDVGRVGLLAGMVRPHLPLFVADVVTGIAFFLCAVVPGLALRAFLDELPDQAAGWALPVAPLLAYLGFKAAEAVGAAGWMAVDTVFRYRIYHDVRVRLTERLLRRPGALPPPVPTGDILSRYRDDTVEVAEVLGKRGIQLVSSSVVTSAVTFGVLFSISLRTTLLAVLPTLLIAVIAFAASRRIKELQHHTRQTAGDVSAFLRDCFAGIEAIKVNDAGRHVVDRVRHINDRRRHAAVLNGVFGGILASSQSIVVLLGTALVMWTSAAGIRDGSFSVGDFAYFIYALGTFGTLVNAVGQFVSRFQRFSVTGERLREILPGRRLRDLTAPTPDPPAPMVVADRDAGPRGGLEDGAPVLEVSGLRYEHPGGRPGVRDFDLTARPGELVVVAGPVGVGKTTLLRAIQGTLPRSAGSVAVRGRVLPPGVAMAPPLMSLTPQAPHVFSDTLATNVLLGSPPSLLADVLAASTLDHDVDRIPHGTQAEIGPQGHRLSGGQLHRLAAARMLAHPADVMLVDDLSASLDVDTERRLLENLLATARDRVLVVVSNRRPIRDLAHQTYDLVGD</sequence>
<dbReference type="InterPro" id="IPR039421">
    <property type="entry name" value="Type_1_exporter"/>
</dbReference>
<keyword evidence="2 7" id="KW-0812">Transmembrane</keyword>
<dbReference type="CDD" id="cd07346">
    <property type="entry name" value="ABC_6TM_exporters"/>
    <property type="match status" value="1"/>
</dbReference>
<keyword evidence="11" id="KW-1185">Reference proteome</keyword>
<dbReference type="SUPFAM" id="SSF52540">
    <property type="entry name" value="P-loop containing nucleoside triphosphate hydrolases"/>
    <property type="match status" value="1"/>
</dbReference>
<keyword evidence="3" id="KW-0547">Nucleotide-binding</keyword>
<organism evidence="10 11">
    <name type="scientific">Krasilnikoviella flava</name>
    <dbReference type="NCBI Taxonomy" id="526729"/>
    <lineage>
        <taxon>Bacteria</taxon>
        <taxon>Bacillati</taxon>
        <taxon>Actinomycetota</taxon>
        <taxon>Actinomycetes</taxon>
        <taxon>Micrococcales</taxon>
        <taxon>Promicromonosporaceae</taxon>
        <taxon>Krasilnikoviella</taxon>
    </lineage>
</organism>
<dbReference type="InterPro" id="IPR036640">
    <property type="entry name" value="ABC1_TM_sf"/>
</dbReference>
<dbReference type="Gene3D" id="3.40.50.300">
    <property type="entry name" value="P-loop containing nucleotide triphosphate hydrolases"/>
    <property type="match status" value="1"/>
</dbReference>
<accession>A0A1T5ICK7</accession>
<dbReference type="AlphaFoldDB" id="A0A1T5ICK7"/>
<dbReference type="Pfam" id="PF00664">
    <property type="entry name" value="ABC_membrane"/>
    <property type="match status" value="1"/>
</dbReference>
<evidence type="ECO:0000313" key="10">
    <source>
        <dbReference type="EMBL" id="SKC36788.1"/>
    </source>
</evidence>
<protein>
    <submittedName>
        <fullName evidence="10">ATP-binding cassette, subfamily B</fullName>
    </submittedName>
</protein>
<dbReference type="InterPro" id="IPR011527">
    <property type="entry name" value="ABC1_TM_dom"/>
</dbReference>
<comment type="subcellular location">
    <subcellularLocation>
        <location evidence="1">Cell membrane</location>
        <topology evidence="1">Multi-pass membrane protein</topology>
    </subcellularLocation>
</comment>
<dbReference type="PANTHER" id="PTHR24221">
    <property type="entry name" value="ATP-BINDING CASSETTE SUB-FAMILY B"/>
    <property type="match status" value="1"/>
</dbReference>
<evidence type="ECO:0000313" key="11">
    <source>
        <dbReference type="Proteomes" id="UP000189777"/>
    </source>
</evidence>
<evidence type="ECO:0000259" key="8">
    <source>
        <dbReference type="PROSITE" id="PS50893"/>
    </source>
</evidence>
<dbReference type="PANTHER" id="PTHR24221:SF423">
    <property type="entry name" value="ABC TRANSPORTER"/>
    <property type="match status" value="1"/>
</dbReference>
<dbReference type="GO" id="GO:0005524">
    <property type="term" value="F:ATP binding"/>
    <property type="evidence" value="ECO:0007669"/>
    <property type="project" value="UniProtKB-KW"/>
</dbReference>
<dbReference type="SUPFAM" id="SSF90123">
    <property type="entry name" value="ABC transporter transmembrane region"/>
    <property type="match status" value="1"/>
</dbReference>
<evidence type="ECO:0000256" key="1">
    <source>
        <dbReference type="ARBA" id="ARBA00004651"/>
    </source>
</evidence>
<feature type="domain" description="ABC transporter" evidence="8">
    <location>
        <begin position="365"/>
        <end position="571"/>
    </location>
</feature>
<evidence type="ECO:0000256" key="2">
    <source>
        <dbReference type="ARBA" id="ARBA00022692"/>
    </source>
</evidence>
<keyword evidence="6 7" id="KW-0472">Membrane</keyword>
<dbReference type="InterPro" id="IPR027417">
    <property type="entry name" value="P-loop_NTPase"/>
</dbReference>
<dbReference type="Proteomes" id="UP000189777">
    <property type="component" value="Unassembled WGS sequence"/>
</dbReference>
<dbReference type="OrthoDB" id="9806127at2"/>
<evidence type="ECO:0000256" key="7">
    <source>
        <dbReference type="SAM" id="Phobius"/>
    </source>
</evidence>
<dbReference type="PROSITE" id="PS50893">
    <property type="entry name" value="ABC_TRANSPORTER_2"/>
    <property type="match status" value="1"/>
</dbReference>
<feature type="transmembrane region" description="Helical" evidence="7">
    <location>
        <begin position="245"/>
        <end position="270"/>
    </location>
</feature>
<keyword evidence="4 10" id="KW-0067">ATP-binding</keyword>
<dbReference type="EMBL" id="FUZQ01000001">
    <property type="protein sequence ID" value="SKC36788.1"/>
    <property type="molecule type" value="Genomic_DNA"/>
</dbReference>
<gene>
    <name evidence="10" type="ORF">SAMN04324258_0320</name>
</gene>